<dbReference type="EMBL" id="AP024488">
    <property type="protein sequence ID" value="BCS96133.1"/>
    <property type="molecule type" value="Genomic_DNA"/>
</dbReference>
<reference evidence="1 2" key="1">
    <citation type="submission" date="2021-02" db="EMBL/GenBank/DDBJ databases">
        <title>Complete genome of Desulfoluna sp. strain ASN36.</title>
        <authorList>
            <person name="Takahashi A."/>
            <person name="Kojima H."/>
            <person name="Fukui M."/>
        </authorList>
    </citation>
    <scope>NUCLEOTIDE SEQUENCE [LARGE SCALE GENOMIC DNA]</scope>
    <source>
        <strain evidence="1 2">ASN36</strain>
    </source>
</reference>
<dbReference type="InterPro" id="IPR007485">
    <property type="entry name" value="LPS_assembly_LptE"/>
</dbReference>
<organism evidence="1 2">
    <name type="scientific">Desulfoluna limicola</name>
    <dbReference type="NCBI Taxonomy" id="2810562"/>
    <lineage>
        <taxon>Bacteria</taxon>
        <taxon>Pseudomonadati</taxon>
        <taxon>Thermodesulfobacteriota</taxon>
        <taxon>Desulfobacteria</taxon>
        <taxon>Desulfobacterales</taxon>
        <taxon>Desulfolunaceae</taxon>
        <taxon>Desulfoluna</taxon>
    </lineage>
</organism>
<gene>
    <name evidence="1" type="ORF">DSLASN_17650</name>
</gene>
<dbReference type="Gene3D" id="3.30.160.150">
    <property type="entry name" value="Lipoprotein like domain"/>
    <property type="match status" value="1"/>
</dbReference>
<name>A0ABM7PG11_9BACT</name>
<dbReference type="Proteomes" id="UP001320148">
    <property type="component" value="Chromosome"/>
</dbReference>
<accession>A0ABM7PG11</accession>
<dbReference type="PROSITE" id="PS51257">
    <property type="entry name" value="PROKAR_LIPOPROTEIN"/>
    <property type="match status" value="1"/>
</dbReference>
<dbReference type="Pfam" id="PF04390">
    <property type="entry name" value="LptE"/>
    <property type="match status" value="1"/>
</dbReference>
<keyword evidence="2" id="KW-1185">Reference proteome</keyword>
<proteinExistence type="predicted"/>
<dbReference type="RefSeq" id="WP_236892491.1">
    <property type="nucleotide sequence ID" value="NZ_AP024488.1"/>
</dbReference>
<protein>
    <recommendedName>
        <fullName evidence="3">Lipoprotein</fullName>
    </recommendedName>
</protein>
<evidence type="ECO:0008006" key="3">
    <source>
        <dbReference type="Google" id="ProtNLM"/>
    </source>
</evidence>
<evidence type="ECO:0000313" key="1">
    <source>
        <dbReference type="EMBL" id="BCS96133.1"/>
    </source>
</evidence>
<evidence type="ECO:0000313" key="2">
    <source>
        <dbReference type="Proteomes" id="UP001320148"/>
    </source>
</evidence>
<sequence>MGKMFTRKTLAAGVLAVAIFSGCGYRFAGSGSLPEGVSRLCVAVPENRSSDVRLAPMVASYVVSEALAAGAEASVGCVGDAGVLAGEIASVSTVTITRNSDGDGIEERVTITASFRLSGEGGDVLWRGASVTGTETYSVTPGADSTAARSSALELAAEDLAENVWMGLTQRF</sequence>